<organism evidence="1 2">
    <name type="scientific">Gallintestinimicrobium propionicum</name>
    <dbReference type="NCBI Taxonomy" id="2981770"/>
    <lineage>
        <taxon>Bacteria</taxon>
        <taxon>Bacillati</taxon>
        <taxon>Bacillota</taxon>
        <taxon>Clostridia</taxon>
        <taxon>Lachnospirales</taxon>
        <taxon>Lachnospiraceae</taxon>
        <taxon>Gallintestinimicrobium</taxon>
    </lineage>
</organism>
<proteinExistence type="predicted"/>
<sequence length="93" mass="10731">MEKKTTALGTVNNEVDFCKVYDMGTKEQIERILLANRISYSCRFEKQGFFSKLFGVGEKALCTFRIHDEEVPRAKRLVASVLGNKNKRKEIKK</sequence>
<gene>
    <name evidence="1" type="ORF">LKD45_07745</name>
</gene>
<comment type="caution">
    <text evidence="1">The sequence shown here is derived from an EMBL/GenBank/DDBJ whole genome shotgun (WGS) entry which is preliminary data.</text>
</comment>
<dbReference type="EMBL" id="JAJEQF010000016">
    <property type="protein sequence ID" value="MCC2167586.1"/>
    <property type="molecule type" value="Genomic_DNA"/>
</dbReference>
<evidence type="ECO:0000313" key="2">
    <source>
        <dbReference type="Proteomes" id="UP001199355"/>
    </source>
</evidence>
<dbReference type="AlphaFoldDB" id="A0AAE3ATF8"/>
<dbReference type="RefSeq" id="WP_021915365.1">
    <property type="nucleotide sequence ID" value="NZ_JAJEQF010000016.1"/>
</dbReference>
<protein>
    <submittedName>
        <fullName evidence="1">Uncharacterized protein</fullName>
    </submittedName>
</protein>
<reference evidence="1 2" key="1">
    <citation type="submission" date="2021-10" db="EMBL/GenBank/DDBJ databases">
        <title>Anaerobic single-cell dispensing facilitates the cultivation of human gut bacteria.</title>
        <authorList>
            <person name="Afrizal A."/>
        </authorList>
    </citation>
    <scope>NUCLEOTIDE SEQUENCE [LARGE SCALE GENOMIC DNA]</scope>
    <source>
        <strain evidence="1 2">CLA-AA-H244</strain>
    </source>
</reference>
<accession>A0AAE3ATF8</accession>
<keyword evidence="2" id="KW-1185">Reference proteome</keyword>
<evidence type="ECO:0000313" key="1">
    <source>
        <dbReference type="EMBL" id="MCC2167586.1"/>
    </source>
</evidence>
<dbReference type="Proteomes" id="UP001199355">
    <property type="component" value="Unassembled WGS sequence"/>
</dbReference>
<name>A0AAE3ATF8_9FIRM</name>